<dbReference type="Proteomes" id="UP000190105">
    <property type="component" value="Unassembled WGS sequence"/>
</dbReference>
<evidence type="ECO:0000313" key="3">
    <source>
        <dbReference type="Proteomes" id="UP000190105"/>
    </source>
</evidence>
<evidence type="ECO:0000256" key="1">
    <source>
        <dbReference type="SAM" id="Phobius"/>
    </source>
</evidence>
<proteinExistence type="predicted"/>
<feature type="transmembrane region" description="Helical" evidence="1">
    <location>
        <begin position="59"/>
        <end position="77"/>
    </location>
</feature>
<protein>
    <submittedName>
        <fullName evidence="2">Uncharacterized protein</fullName>
    </submittedName>
</protein>
<keyword evidence="3" id="KW-1185">Reference proteome</keyword>
<organism evidence="2 3">
    <name type="scientific">Caloramator quimbayensis</name>
    <dbReference type="NCBI Taxonomy" id="1147123"/>
    <lineage>
        <taxon>Bacteria</taxon>
        <taxon>Bacillati</taxon>
        <taxon>Bacillota</taxon>
        <taxon>Clostridia</taxon>
        <taxon>Eubacteriales</taxon>
        <taxon>Clostridiaceae</taxon>
        <taxon>Caloramator</taxon>
    </lineage>
</organism>
<gene>
    <name evidence="2" type="ORF">SAMN05443428_10282</name>
</gene>
<accession>A0A1T4WM27</accession>
<sequence>MSENKKNNKKIIISIIMIIIAILVIVLGSSMYDSAYEYYLTQDMHEGRQGMMISNLTKYAGFAIGAIGLVLFANQIIKKDNVNK</sequence>
<name>A0A1T4WM27_9CLOT</name>
<dbReference type="AlphaFoldDB" id="A0A1T4WM27"/>
<reference evidence="3" key="1">
    <citation type="submission" date="2017-02" db="EMBL/GenBank/DDBJ databases">
        <authorList>
            <person name="Varghese N."/>
            <person name="Submissions S."/>
        </authorList>
    </citation>
    <scope>NUCLEOTIDE SEQUENCE [LARGE SCALE GENOMIC DNA]</scope>
    <source>
        <strain evidence="3">USBA 833</strain>
    </source>
</reference>
<dbReference type="RefSeq" id="WP_078695386.1">
    <property type="nucleotide sequence ID" value="NZ_FUYH01000002.1"/>
</dbReference>
<keyword evidence="1" id="KW-0472">Membrane</keyword>
<keyword evidence="1" id="KW-0812">Transmembrane</keyword>
<keyword evidence="1" id="KW-1133">Transmembrane helix</keyword>
<dbReference type="EMBL" id="FUYH01000002">
    <property type="protein sequence ID" value="SKA77935.1"/>
    <property type="molecule type" value="Genomic_DNA"/>
</dbReference>
<feature type="transmembrane region" description="Helical" evidence="1">
    <location>
        <begin position="12"/>
        <end position="32"/>
    </location>
</feature>
<dbReference type="STRING" id="1147123.SAMN05443428_10282"/>
<evidence type="ECO:0000313" key="2">
    <source>
        <dbReference type="EMBL" id="SKA77935.1"/>
    </source>
</evidence>